<dbReference type="Proteomes" id="UP000467006">
    <property type="component" value="Chromosome"/>
</dbReference>
<protein>
    <submittedName>
        <fullName evidence="2">Steroid Delta-isomerase</fullName>
    </submittedName>
</protein>
<dbReference type="GO" id="GO:0016853">
    <property type="term" value="F:isomerase activity"/>
    <property type="evidence" value="ECO:0007669"/>
    <property type="project" value="UniProtKB-KW"/>
</dbReference>
<dbReference type="InterPro" id="IPR032710">
    <property type="entry name" value="NTF2-like_dom_sf"/>
</dbReference>
<proteinExistence type="predicted"/>
<evidence type="ECO:0000313" key="3">
    <source>
        <dbReference type="Proteomes" id="UP000467006"/>
    </source>
</evidence>
<dbReference type="EMBL" id="AP022563">
    <property type="protein sequence ID" value="BBX16490.1"/>
    <property type="molecule type" value="Genomic_DNA"/>
</dbReference>
<dbReference type="Gene3D" id="3.10.450.50">
    <property type="match status" value="1"/>
</dbReference>
<dbReference type="OrthoDB" id="5735022at2"/>
<dbReference type="AlphaFoldDB" id="A0A7I7JXA7"/>
<keyword evidence="3" id="KW-1185">Reference proteome</keyword>
<dbReference type="SUPFAM" id="SSF54427">
    <property type="entry name" value="NTF2-like"/>
    <property type="match status" value="1"/>
</dbReference>
<organism evidence="2 3">
    <name type="scientific">Mycolicibacterium duvalii</name>
    <dbReference type="NCBI Taxonomy" id="39688"/>
    <lineage>
        <taxon>Bacteria</taxon>
        <taxon>Bacillati</taxon>
        <taxon>Actinomycetota</taxon>
        <taxon>Actinomycetes</taxon>
        <taxon>Mycobacteriales</taxon>
        <taxon>Mycobacteriaceae</taxon>
        <taxon>Mycolicibacterium</taxon>
    </lineage>
</organism>
<dbReference type="InterPro" id="IPR037401">
    <property type="entry name" value="SnoaL-like"/>
</dbReference>
<dbReference type="Pfam" id="PF12680">
    <property type="entry name" value="SnoaL_2"/>
    <property type="match status" value="1"/>
</dbReference>
<dbReference type="KEGG" id="mdu:MDUV_13500"/>
<name>A0A7I7JXA7_9MYCO</name>
<keyword evidence="2" id="KW-0413">Isomerase</keyword>
<evidence type="ECO:0000259" key="1">
    <source>
        <dbReference type="Pfam" id="PF12680"/>
    </source>
</evidence>
<gene>
    <name evidence="2" type="ORF">MDUV_13500</name>
</gene>
<sequence>MAFTRADVLTAAQRSLLAANAHDRDGWIGLFTDDGRVEDPVGSTPHRGRTAIARFYDTFIGPRTVDFRAHHDIVSGTTVVRDVTLEIAMSSALTMQVPTFIRYDLREENGALRIAALSAYWELPSMVGQFVRGGVAALPAGAALGRTMLTNQGLIGSLGFAGGFFTLGSAGKKLFASFLGAACSGDEVGLRRVTAATSLTRGDDGPATTSELAAEMSGARWDKLIASGRSVAARVERDGTAGVLFGQVRGRVGQERAALSRLCWFTDQT</sequence>
<reference evidence="2 3" key="1">
    <citation type="journal article" date="2019" name="Emerg. Microbes Infect.">
        <title>Comprehensive subspecies identification of 175 nontuberculous mycobacteria species based on 7547 genomic profiles.</title>
        <authorList>
            <person name="Matsumoto Y."/>
            <person name="Kinjo T."/>
            <person name="Motooka D."/>
            <person name="Nabeya D."/>
            <person name="Jung N."/>
            <person name="Uechi K."/>
            <person name="Horii T."/>
            <person name="Iida T."/>
            <person name="Fujita J."/>
            <person name="Nakamura S."/>
        </authorList>
    </citation>
    <scope>NUCLEOTIDE SEQUENCE [LARGE SCALE GENOMIC DNA]</scope>
    <source>
        <strain evidence="2 3">JCM 6396</strain>
    </source>
</reference>
<evidence type="ECO:0000313" key="2">
    <source>
        <dbReference type="EMBL" id="BBX16490.1"/>
    </source>
</evidence>
<feature type="domain" description="SnoaL-like" evidence="1">
    <location>
        <begin position="13"/>
        <end position="99"/>
    </location>
</feature>
<accession>A0A7I7JXA7</accession>